<evidence type="ECO:0000313" key="2">
    <source>
        <dbReference type="EMBL" id="MFD2603338.1"/>
    </source>
</evidence>
<keyword evidence="1" id="KW-0732">Signal</keyword>
<feature type="chain" id="PRO_5046282989" evidence="1">
    <location>
        <begin position="23"/>
        <end position="325"/>
    </location>
</feature>
<reference evidence="3" key="1">
    <citation type="journal article" date="2019" name="Int. J. Syst. Evol. Microbiol.">
        <title>The Global Catalogue of Microorganisms (GCM) 10K type strain sequencing project: providing services to taxonomists for standard genome sequencing and annotation.</title>
        <authorList>
            <consortium name="The Broad Institute Genomics Platform"/>
            <consortium name="The Broad Institute Genome Sequencing Center for Infectious Disease"/>
            <person name="Wu L."/>
            <person name="Ma J."/>
        </authorList>
    </citation>
    <scope>NUCLEOTIDE SEQUENCE [LARGE SCALE GENOMIC DNA]</scope>
    <source>
        <strain evidence="3">KCTC 42107</strain>
    </source>
</reference>
<protein>
    <submittedName>
        <fullName evidence="2">Polysaccharide deacetylase</fullName>
    </submittedName>
</protein>
<sequence length="325" mass="36485">MAKIKTLFLLVILSLNGLCSFAQEKVSDYVAYYASANYKGNDIVIFRKFRKNVRQYYLVVDLKTLKTAVVTVSELKPVESPIEQLSKTYSGTPYFKALNFVSKQSFSLQDAGIIHGYPKEKGITLTIDLCPSHKSLDRGIFTSLITEFSKTEQPVPVALSISGKFMLTHKEDIDWLKSLQEQKKIAITWVNHTYNHFYEPGIPLTENFLLSPGTNIDFEVLANERLMIENGLIPSVFFRFPGLISDNTVVKEITSYGLIPIGSDAWLAKGQSSGQGSIVLIHGNGNEPIGVKDFLKLLQTQKQAVLQKQWLLYDLGSTVDNEFKD</sequence>
<dbReference type="SUPFAM" id="SSF88713">
    <property type="entry name" value="Glycoside hydrolase/deacetylase"/>
    <property type="match status" value="1"/>
</dbReference>
<keyword evidence="3" id="KW-1185">Reference proteome</keyword>
<accession>A0ABW5NZ35</accession>
<organism evidence="2 3">
    <name type="scientific">Flavobacterium suzhouense</name>
    <dbReference type="NCBI Taxonomy" id="1529638"/>
    <lineage>
        <taxon>Bacteria</taxon>
        <taxon>Pseudomonadati</taxon>
        <taxon>Bacteroidota</taxon>
        <taxon>Flavobacteriia</taxon>
        <taxon>Flavobacteriales</taxon>
        <taxon>Flavobacteriaceae</taxon>
        <taxon>Flavobacterium</taxon>
    </lineage>
</organism>
<dbReference type="RefSeq" id="WP_379822075.1">
    <property type="nucleotide sequence ID" value="NZ_JBHUMD010000028.1"/>
</dbReference>
<gene>
    <name evidence="2" type="ORF">ACFSR3_14840</name>
</gene>
<feature type="signal peptide" evidence="1">
    <location>
        <begin position="1"/>
        <end position="22"/>
    </location>
</feature>
<dbReference type="Gene3D" id="3.20.20.370">
    <property type="entry name" value="Glycoside hydrolase/deacetylase"/>
    <property type="match status" value="1"/>
</dbReference>
<dbReference type="EMBL" id="JBHUMD010000028">
    <property type="protein sequence ID" value="MFD2603338.1"/>
    <property type="molecule type" value="Genomic_DNA"/>
</dbReference>
<evidence type="ECO:0000256" key="1">
    <source>
        <dbReference type="SAM" id="SignalP"/>
    </source>
</evidence>
<proteinExistence type="predicted"/>
<evidence type="ECO:0000313" key="3">
    <source>
        <dbReference type="Proteomes" id="UP001597480"/>
    </source>
</evidence>
<dbReference type="Proteomes" id="UP001597480">
    <property type="component" value="Unassembled WGS sequence"/>
</dbReference>
<dbReference type="CDD" id="cd10963">
    <property type="entry name" value="CE4_RC0012_like"/>
    <property type="match status" value="1"/>
</dbReference>
<name>A0ABW5NZ35_9FLAO</name>
<dbReference type="InterPro" id="IPR011330">
    <property type="entry name" value="Glyco_hydro/deAcase_b/a-brl"/>
</dbReference>
<comment type="caution">
    <text evidence="2">The sequence shown here is derived from an EMBL/GenBank/DDBJ whole genome shotgun (WGS) entry which is preliminary data.</text>
</comment>